<evidence type="ECO:0000313" key="2">
    <source>
        <dbReference type="EMBL" id="KXZ56586.1"/>
    </source>
</evidence>
<feature type="compositionally biased region" description="Basic and acidic residues" evidence="1">
    <location>
        <begin position="135"/>
        <end position="145"/>
    </location>
</feature>
<evidence type="ECO:0000256" key="1">
    <source>
        <dbReference type="SAM" id="MobiDB-lite"/>
    </source>
</evidence>
<feature type="compositionally biased region" description="Low complexity" evidence="1">
    <location>
        <begin position="80"/>
        <end position="101"/>
    </location>
</feature>
<dbReference type="Proteomes" id="UP000075714">
    <property type="component" value="Unassembled WGS sequence"/>
</dbReference>
<feature type="region of interest" description="Disordered" evidence="1">
    <location>
        <begin position="189"/>
        <end position="217"/>
    </location>
</feature>
<feature type="compositionally biased region" description="Low complexity" evidence="1">
    <location>
        <begin position="1"/>
        <end position="31"/>
    </location>
</feature>
<dbReference type="AlphaFoldDB" id="A0A150H337"/>
<keyword evidence="3" id="KW-1185">Reference proteome</keyword>
<dbReference type="OrthoDB" id="548614at2759"/>
<name>A0A150H337_GONPE</name>
<protein>
    <submittedName>
        <fullName evidence="2">Uncharacterized protein</fullName>
    </submittedName>
</protein>
<proteinExistence type="predicted"/>
<dbReference type="EMBL" id="LSYV01000002">
    <property type="protein sequence ID" value="KXZ56586.1"/>
    <property type="molecule type" value="Genomic_DNA"/>
</dbReference>
<evidence type="ECO:0000313" key="3">
    <source>
        <dbReference type="Proteomes" id="UP000075714"/>
    </source>
</evidence>
<sequence>MSTETAQAAVPTAPAAVTAEPASPEAAAGEAKLPKSASKKEKIVTEPHGYIADKFATFTRAVKTLTKKLKLRTKEKEKAATAGSGAQAAPQAAGVEPSPEAAAPPQPATPEAGAVAGEAPAAKAGPVASIIGQLHHHEPADKLHEPLSTADKVKNAVVSTVEHVVDEAAAVQSSIAQAGHAVAEELGKFTHEAHEAQQHPGQPPAVTTTGGLPLAEK</sequence>
<accession>A0A150H337</accession>
<feature type="region of interest" description="Disordered" evidence="1">
    <location>
        <begin position="67"/>
        <end position="148"/>
    </location>
</feature>
<reference evidence="3" key="1">
    <citation type="journal article" date="2016" name="Nat. Commun.">
        <title>The Gonium pectorale genome demonstrates co-option of cell cycle regulation during the evolution of multicellularity.</title>
        <authorList>
            <person name="Hanschen E.R."/>
            <person name="Marriage T.N."/>
            <person name="Ferris P.J."/>
            <person name="Hamaji T."/>
            <person name="Toyoda A."/>
            <person name="Fujiyama A."/>
            <person name="Neme R."/>
            <person name="Noguchi H."/>
            <person name="Minakuchi Y."/>
            <person name="Suzuki M."/>
            <person name="Kawai-Toyooka H."/>
            <person name="Smith D.R."/>
            <person name="Sparks H."/>
            <person name="Anderson J."/>
            <person name="Bakaric R."/>
            <person name="Luria V."/>
            <person name="Karger A."/>
            <person name="Kirschner M.W."/>
            <person name="Durand P.M."/>
            <person name="Michod R.E."/>
            <person name="Nozaki H."/>
            <person name="Olson B.J."/>
        </authorList>
    </citation>
    <scope>NUCLEOTIDE SEQUENCE [LARGE SCALE GENOMIC DNA]</scope>
    <source>
        <strain evidence="3">NIES-2863</strain>
    </source>
</reference>
<comment type="caution">
    <text evidence="2">The sequence shown here is derived from an EMBL/GenBank/DDBJ whole genome shotgun (WGS) entry which is preliminary data.</text>
</comment>
<gene>
    <name evidence="2" type="ORF">GPECTOR_1g527</name>
</gene>
<feature type="region of interest" description="Disordered" evidence="1">
    <location>
        <begin position="1"/>
        <end position="46"/>
    </location>
</feature>
<feature type="compositionally biased region" description="Low complexity" evidence="1">
    <location>
        <begin position="109"/>
        <end position="128"/>
    </location>
</feature>
<organism evidence="2 3">
    <name type="scientific">Gonium pectorale</name>
    <name type="common">Green alga</name>
    <dbReference type="NCBI Taxonomy" id="33097"/>
    <lineage>
        <taxon>Eukaryota</taxon>
        <taxon>Viridiplantae</taxon>
        <taxon>Chlorophyta</taxon>
        <taxon>core chlorophytes</taxon>
        <taxon>Chlorophyceae</taxon>
        <taxon>CS clade</taxon>
        <taxon>Chlamydomonadales</taxon>
        <taxon>Volvocaceae</taxon>
        <taxon>Gonium</taxon>
    </lineage>
</organism>